<proteinExistence type="predicted"/>
<sequence length="32" mass="3512">MGSGLALLLKSFYITTGGLMYSDKFLGQQEQN</sequence>
<dbReference type="AlphaFoldDB" id="A0A166ZSN5"/>
<protein>
    <submittedName>
        <fullName evidence="1">Uncharacterized protein</fullName>
    </submittedName>
</protein>
<reference evidence="1 2" key="1">
    <citation type="submission" date="2013-07" db="EMBL/GenBank/DDBJ databases">
        <title>Comparative Genomic and Metabolomic Analysis of Twelve Strains of Pseudoalteromonas luteoviolacea.</title>
        <authorList>
            <person name="Vynne N.G."/>
            <person name="Mansson M."/>
            <person name="Gram L."/>
        </authorList>
    </citation>
    <scope>NUCLEOTIDE SEQUENCE [LARGE SCALE GENOMIC DNA]</scope>
    <source>
        <strain evidence="1 2">H33</strain>
    </source>
</reference>
<name>A0A166ZSN5_9GAMM</name>
<organism evidence="1 2">
    <name type="scientific">Pseudoalteromonas luteoviolacea H33</name>
    <dbReference type="NCBI Taxonomy" id="1365251"/>
    <lineage>
        <taxon>Bacteria</taxon>
        <taxon>Pseudomonadati</taxon>
        <taxon>Pseudomonadota</taxon>
        <taxon>Gammaproteobacteria</taxon>
        <taxon>Alteromonadales</taxon>
        <taxon>Pseudoalteromonadaceae</taxon>
        <taxon>Pseudoalteromonas</taxon>
    </lineage>
</organism>
<evidence type="ECO:0000313" key="1">
    <source>
        <dbReference type="EMBL" id="KZN44622.1"/>
    </source>
</evidence>
<dbReference type="EMBL" id="AUXZ01000141">
    <property type="protein sequence ID" value="KZN44622.1"/>
    <property type="molecule type" value="Genomic_DNA"/>
</dbReference>
<dbReference type="PATRIC" id="fig|1365251.3.peg.5404"/>
<evidence type="ECO:0000313" key="2">
    <source>
        <dbReference type="Proteomes" id="UP000076503"/>
    </source>
</evidence>
<comment type="caution">
    <text evidence="1">The sequence shown here is derived from an EMBL/GenBank/DDBJ whole genome shotgun (WGS) entry which is preliminary data.</text>
</comment>
<gene>
    <name evidence="1" type="ORF">N476_06375</name>
</gene>
<dbReference type="Proteomes" id="UP000076503">
    <property type="component" value="Unassembled WGS sequence"/>
</dbReference>
<accession>A0A166ZSN5</accession>